<dbReference type="Pfam" id="PF11007">
    <property type="entry name" value="CotJA"/>
    <property type="match status" value="1"/>
</dbReference>
<dbReference type="Proteomes" id="UP000242520">
    <property type="component" value="Unassembled WGS sequence"/>
</dbReference>
<dbReference type="EMBL" id="FQXH01000016">
    <property type="protein sequence ID" value="SHH32100.1"/>
    <property type="molecule type" value="Genomic_DNA"/>
</dbReference>
<dbReference type="STRING" id="1123350.SAMN02744040_01589"/>
<reference evidence="2" key="1">
    <citation type="submission" date="2016-11" db="EMBL/GenBank/DDBJ databases">
        <authorList>
            <person name="Varghese N."/>
            <person name="Submissions S."/>
        </authorList>
    </citation>
    <scope>NUCLEOTIDE SEQUENCE [LARGE SCALE GENOMIC DNA]</scope>
    <source>
        <strain evidence="2">DSM 15285</strain>
    </source>
</reference>
<dbReference type="RefSeq" id="WP_084601991.1">
    <property type="nucleotide sequence ID" value="NZ_FQXH01000016.1"/>
</dbReference>
<name>A0A1M5S0T7_9FIRM</name>
<evidence type="ECO:0000313" key="1">
    <source>
        <dbReference type="EMBL" id="SHH32100.1"/>
    </source>
</evidence>
<evidence type="ECO:0000313" key="2">
    <source>
        <dbReference type="Proteomes" id="UP000242520"/>
    </source>
</evidence>
<accession>A0A1M5S0T7</accession>
<keyword evidence="2" id="KW-1185">Reference proteome</keyword>
<organism evidence="1 2">
    <name type="scientific">Tepidibacter thalassicus DSM 15285</name>
    <dbReference type="NCBI Taxonomy" id="1123350"/>
    <lineage>
        <taxon>Bacteria</taxon>
        <taxon>Bacillati</taxon>
        <taxon>Bacillota</taxon>
        <taxon>Clostridia</taxon>
        <taxon>Peptostreptococcales</taxon>
        <taxon>Peptostreptococcaceae</taxon>
        <taxon>Tepidibacter</taxon>
    </lineage>
</organism>
<dbReference type="AlphaFoldDB" id="A0A1M5S0T7"/>
<gene>
    <name evidence="1" type="ORF">SAMN02744040_01589</name>
</gene>
<protein>
    <submittedName>
        <fullName evidence="1">Spore coat associated protein JA (CotJA)</fullName>
    </submittedName>
</protein>
<dbReference type="InterPro" id="IPR020256">
    <property type="entry name" value="Spore_coat_CotJA"/>
</dbReference>
<proteinExistence type="predicted"/>
<sequence length="46" mass="5509">MKLARPYIIKQRYTCIFPLNEGFKKGTVFPELYKPYKKKGKKDRGK</sequence>
<dbReference type="OrthoDB" id="9800571at2"/>